<evidence type="ECO:0000259" key="8">
    <source>
        <dbReference type="PROSITE" id="PS50157"/>
    </source>
</evidence>
<dbReference type="Proteomes" id="UP000694865">
    <property type="component" value="Unplaced"/>
</dbReference>
<gene>
    <name evidence="10" type="primary">LOC102802534</name>
</gene>
<dbReference type="InterPro" id="IPR050331">
    <property type="entry name" value="Zinc_finger"/>
</dbReference>
<dbReference type="PANTHER" id="PTHR16515">
    <property type="entry name" value="PR DOMAIN ZINC FINGER PROTEIN"/>
    <property type="match status" value="1"/>
</dbReference>
<keyword evidence="9" id="KW-1185">Reference proteome</keyword>
<dbReference type="InterPro" id="IPR036236">
    <property type="entry name" value="Znf_C2H2_sf"/>
</dbReference>
<dbReference type="SUPFAM" id="SSF57667">
    <property type="entry name" value="beta-beta-alpha zinc fingers"/>
    <property type="match status" value="4"/>
</dbReference>
<keyword evidence="2" id="KW-0479">Metal-binding</keyword>
<dbReference type="RefSeq" id="XP_006825093.1">
    <property type="nucleotide sequence ID" value="XM_006825030.1"/>
</dbReference>
<evidence type="ECO:0000256" key="5">
    <source>
        <dbReference type="ARBA" id="ARBA00022833"/>
    </source>
</evidence>
<evidence type="ECO:0000256" key="2">
    <source>
        <dbReference type="ARBA" id="ARBA00022723"/>
    </source>
</evidence>
<evidence type="ECO:0000256" key="4">
    <source>
        <dbReference type="ARBA" id="ARBA00022771"/>
    </source>
</evidence>
<accession>A0ABM0MYK2</accession>
<feature type="domain" description="C2H2-type" evidence="8">
    <location>
        <begin position="87"/>
        <end position="114"/>
    </location>
</feature>
<dbReference type="PANTHER" id="PTHR16515:SF49">
    <property type="entry name" value="GASTRULA ZINC FINGER PROTEIN XLCGF49.1-LIKE-RELATED"/>
    <property type="match status" value="1"/>
</dbReference>
<keyword evidence="4 7" id="KW-0863">Zinc-finger</keyword>
<name>A0ABM0MYK2_SACKO</name>
<dbReference type="SMART" id="SM00355">
    <property type="entry name" value="ZnF_C2H2"/>
    <property type="match status" value="7"/>
</dbReference>
<dbReference type="Pfam" id="PF00096">
    <property type="entry name" value="zf-C2H2"/>
    <property type="match status" value="6"/>
</dbReference>
<evidence type="ECO:0000256" key="3">
    <source>
        <dbReference type="ARBA" id="ARBA00022737"/>
    </source>
</evidence>
<evidence type="ECO:0000313" key="10">
    <source>
        <dbReference type="RefSeq" id="XP_006825093.1"/>
    </source>
</evidence>
<dbReference type="Gene3D" id="3.30.160.60">
    <property type="entry name" value="Classic Zinc Finger"/>
    <property type="match status" value="7"/>
</dbReference>
<dbReference type="PROSITE" id="PS00028">
    <property type="entry name" value="ZINC_FINGER_C2H2_1"/>
    <property type="match status" value="7"/>
</dbReference>
<sequence>MSGDQCDVPDKCNANNSGIEKQMISKVKYRQCRVCDKRFNHTGHLNKHMRIHTGERPYQCEVCEKRFTEKGSLKTHLRLHTTNGKPYQCQLCEKRFTQASSLRTHTRLHTGEQRYQCEVCNKRFNERCNMKRHMIVHTGVKPYPCKVCGKHFNLRSNLDRHMRVHTGVKPHPCKVCDRRFNLRCSLERHMRVHTGEYPYRCHVCDMRFAHSRNLNMHMGLHNMVDNLNTNIIIHTSHQPYQWTVHRDMQYVEPGNLITTRVTTMLTGVPTDQQPYPYVVCDMCCTMGGNMGVLTSNTPYKQYSCDCRFLYGQKWTNTVKPAIHFINDSGYGIEKIGENITDIGVHKYRVIFM</sequence>
<keyword evidence="6" id="KW-0539">Nucleus</keyword>
<evidence type="ECO:0000256" key="1">
    <source>
        <dbReference type="ARBA" id="ARBA00004123"/>
    </source>
</evidence>
<reference evidence="10" key="1">
    <citation type="submission" date="2025-08" db="UniProtKB">
        <authorList>
            <consortium name="RefSeq"/>
        </authorList>
    </citation>
    <scope>IDENTIFICATION</scope>
    <source>
        <tissue evidence="10">Testes</tissue>
    </source>
</reference>
<feature type="domain" description="C2H2-type" evidence="8">
    <location>
        <begin position="30"/>
        <end position="57"/>
    </location>
</feature>
<protein>
    <submittedName>
        <fullName evidence="10">Zinc finger protein 28-like</fullName>
    </submittedName>
</protein>
<feature type="domain" description="C2H2-type" evidence="8">
    <location>
        <begin position="143"/>
        <end position="170"/>
    </location>
</feature>
<evidence type="ECO:0000256" key="7">
    <source>
        <dbReference type="PROSITE-ProRule" id="PRU00042"/>
    </source>
</evidence>
<dbReference type="Pfam" id="PF13894">
    <property type="entry name" value="zf-C2H2_4"/>
    <property type="match status" value="1"/>
</dbReference>
<feature type="domain" description="C2H2-type" evidence="8">
    <location>
        <begin position="171"/>
        <end position="198"/>
    </location>
</feature>
<dbReference type="PROSITE" id="PS50157">
    <property type="entry name" value="ZINC_FINGER_C2H2_2"/>
    <property type="match status" value="7"/>
</dbReference>
<feature type="domain" description="C2H2-type" evidence="8">
    <location>
        <begin position="199"/>
        <end position="221"/>
    </location>
</feature>
<evidence type="ECO:0000256" key="6">
    <source>
        <dbReference type="ARBA" id="ARBA00023242"/>
    </source>
</evidence>
<comment type="subcellular location">
    <subcellularLocation>
        <location evidence="1">Nucleus</location>
    </subcellularLocation>
</comment>
<organism evidence="9 10">
    <name type="scientific">Saccoglossus kowalevskii</name>
    <name type="common">Acorn worm</name>
    <dbReference type="NCBI Taxonomy" id="10224"/>
    <lineage>
        <taxon>Eukaryota</taxon>
        <taxon>Metazoa</taxon>
        <taxon>Hemichordata</taxon>
        <taxon>Enteropneusta</taxon>
        <taxon>Harrimaniidae</taxon>
        <taxon>Saccoglossus</taxon>
    </lineage>
</organism>
<feature type="domain" description="C2H2-type" evidence="8">
    <location>
        <begin position="115"/>
        <end position="142"/>
    </location>
</feature>
<keyword evidence="3" id="KW-0677">Repeat</keyword>
<feature type="domain" description="C2H2-type" evidence="8">
    <location>
        <begin position="58"/>
        <end position="85"/>
    </location>
</feature>
<dbReference type="InterPro" id="IPR013087">
    <property type="entry name" value="Znf_C2H2_type"/>
</dbReference>
<evidence type="ECO:0000313" key="9">
    <source>
        <dbReference type="Proteomes" id="UP000694865"/>
    </source>
</evidence>
<proteinExistence type="predicted"/>
<keyword evidence="5" id="KW-0862">Zinc</keyword>
<dbReference type="GeneID" id="102802534"/>